<dbReference type="Proteomes" id="UP000242310">
    <property type="component" value="Unassembled WGS sequence"/>
</dbReference>
<dbReference type="AlphaFoldDB" id="A0A2P8HQY1"/>
<evidence type="ECO:0000313" key="2">
    <source>
        <dbReference type="Proteomes" id="UP000242310"/>
    </source>
</evidence>
<evidence type="ECO:0000313" key="1">
    <source>
        <dbReference type="EMBL" id="PSL48594.1"/>
    </source>
</evidence>
<name>A0A2P8HQY1_9BACI</name>
<proteinExistence type="predicted"/>
<accession>A0A2P8HQY1</accession>
<reference evidence="1 2" key="1">
    <citation type="submission" date="2018-03" db="EMBL/GenBank/DDBJ databases">
        <title>Genomic Encyclopedia of Type Strains, Phase III (KMG-III): the genomes of soil and plant-associated and newly described type strains.</title>
        <authorList>
            <person name="Whitman W."/>
        </authorList>
    </citation>
    <scope>NUCLEOTIDE SEQUENCE [LARGE SCALE GENOMIC DNA]</scope>
    <source>
        <strain evidence="1 2">CGMCC 1.07653</strain>
    </source>
</reference>
<dbReference type="OrthoDB" id="9792678at2"/>
<comment type="caution">
    <text evidence="1">The sequence shown here is derived from an EMBL/GenBank/DDBJ whole genome shotgun (WGS) entry which is preliminary data.</text>
</comment>
<organism evidence="1 2">
    <name type="scientific">Salsuginibacillus halophilus</name>
    <dbReference type="NCBI Taxonomy" id="517424"/>
    <lineage>
        <taxon>Bacteria</taxon>
        <taxon>Bacillati</taxon>
        <taxon>Bacillota</taxon>
        <taxon>Bacilli</taxon>
        <taxon>Bacillales</taxon>
        <taxon>Bacillaceae</taxon>
        <taxon>Salsuginibacillus</taxon>
    </lineage>
</organism>
<dbReference type="Pfam" id="PF11010">
    <property type="entry name" value="DUF2848"/>
    <property type="match status" value="1"/>
</dbReference>
<gene>
    <name evidence="1" type="ORF">B0H94_104195</name>
</gene>
<protein>
    <submittedName>
        <fullName evidence="1">Uncharacterized protein DUF2848</fullName>
    </submittedName>
</protein>
<dbReference type="EMBL" id="PYAV01000004">
    <property type="protein sequence ID" value="PSL48594.1"/>
    <property type="molecule type" value="Genomic_DNA"/>
</dbReference>
<sequence>MGVTKDTLETLRMQVQGNPVDFTVSDVICIGYSGRNQEKVKEHIEELAEIGIPRPDRVPALFPMRRSSLLQGGPLEVNHLDSSGEAEPVLIFGEDEEDVYLSLGSDHTDRDLETVSIAKSKQVCDKPLSREAWKLSEVLPHWDELKLKTEIRVEGAWQTYQAADATAIMHFDDVRAYLKEQQLPLKQAVYYIGTVPLLDGFKYGDAYRMQLHDPVLDRTLVLTYEVKPLEN</sequence>
<keyword evidence="2" id="KW-1185">Reference proteome</keyword>
<dbReference type="InterPro" id="IPR021269">
    <property type="entry name" value="DUF2848"/>
</dbReference>
<dbReference type="RefSeq" id="WP_106588162.1">
    <property type="nucleotide sequence ID" value="NZ_PYAV01000004.1"/>
</dbReference>